<keyword evidence="11" id="KW-1185">Reference proteome</keyword>
<evidence type="ECO:0000256" key="3">
    <source>
        <dbReference type="ARBA" id="ARBA00022729"/>
    </source>
</evidence>
<evidence type="ECO:0000256" key="4">
    <source>
        <dbReference type="ARBA" id="ARBA00023136"/>
    </source>
</evidence>
<dbReference type="PRINTS" id="PR01008">
    <property type="entry name" value="FLGLRINGFLGH"/>
</dbReference>
<gene>
    <name evidence="7" type="primary">flgH</name>
    <name evidence="10" type="ORF">KFK14_23410</name>
</gene>
<keyword evidence="10" id="KW-0282">Flagellum</keyword>
<evidence type="ECO:0000256" key="9">
    <source>
        <dbReference type="SAM" id="SignalP"/>
    </source>
</evidence>
<feature type="chain" id="PRO_5037110334" description="Flagellar L-ring protein" evidence="9">
    <location>
        <begin position="25"/>
        <end position="227"/>
    </location>
</feature>
<dbReference type="GO" id="GO:0003774">
    <property type="term" value="F:cytoskeletal motor activity"/>
    <property type="evidence" value="ECO:0007669"/>
    <property type="project" value="InterPro"/>
</dbReference>
<feature type="region of interest" description="Disordered" evidence="8">
    <location>
        <begin position="87"/>
        <end position="115"/>
    </location>
</feature>
<sequence>MHIARHSLILAGALAFAGVLGASAADAKKKPQIDYTATYAPPPVAQPQANGSIFQVSQGFSPLTSGGRAAMIGDVITITLVERTQATKSNSANTSRDGSISLTPPSTGPLSKIVNSSDVGSSGSNAFTGKGAATQSNALTGEITVTIAQVFPNGNLLVRGQKALTLNRGDEFIQITGIVRPADISPDNRVPSTRVADAKITYSGKGEIARASSQGWLQRFFTRISPF</sequence>
<comment type="similarity">
    <text evidence="2 7">Belongs to the FlgH family.</text>
</comment>
<comment type="function">
    <text evidence="1 7">Assembles around the rod to form the L-ring and probably protects the motor/basal body from shearing forces during rotation.</text>
</comment>
<proteinExistence type="inferred from homology"/>
<name>A0A975Q3Z4_9SPHN</name>
<feature type="compositionally biased region" description="Polar residues" evidence="8">
    <location>
        <begin position="87"/>
        <end position="109"/>
    </location>
</feature>
<dbReference type="OrthoDB" id="9789227at2"/>
<dbReference type="PANTHER" id="PTHR34933:SF1">
    <property type="entry name" value="FLAGELLAR L-RING PROTEIN"/>
    <property type="match status" value="1"/>
</dbReference>
<evidence type="ECO:0000256" key="8">
    <source>
        <dbReference type="SAM" id="MobiDB-lite"/>
    </source>
</evidence>
<keyword evidence="10" id="KW-0969">Cilium</keyword>
<organism evidence="10 11">
    <name type="scientific">Sphingobium phenoxybenzoativorans</name>
    <dbReference type="NCBI Taxonomy" id="1592790"/>
    <lineage>
        <taxon>Bacteria</taxon>
        <taxon>Pseudomonadati</taxon>
        <taxon>Pseudomonadota</taxon>
        <taxon>Alphaproteobacteria</taxon>
        <taxon>Sphingomonadales</taxon>
        <taxon>Sphingomonadaceae</taxon>
        <taxon>Sphingobium</taxon>
    </lineage>
</organism>
<keyword evidence="5 7" id="KW-0975">Bacterial flagellum</keyword>
<keyword evidence="6 7" id="KW-0998">Cell outer membrane</keyword>
<evidence type="ECO:0000256" key="5">
    <source>
        <dbReference type="ARBA" id="ARBA00023143"/>
    </source>
</evidence>
<evidence type="ECO:0000256" key="7">
    <source>
        <dbReference type="HAMAP-Rule" id="MF_00415"/>
    </source>
</evidence>
<evidence type="ECO:0000313" key="10">
    <source>
        <dbReference type="EMBL" id="QUT08424.1"/>
    </source>
</evidence>
<dbReference type="Proteomes" id="UP000681425">
    <property type="component" value="Chromosome"/>
</dbReference>
<keyword evidence="10" id="KW-0966">Cell projection</keyword>
<dbReference type="AlphaFoldDB" id="A0A975Q3Z4"/>
<comment type="subcellular location">
    <subcellularLocation>
        <location evidence="7">Cell outer membrane</location>
    </subcellularLocation>
    <subcellularLocation>
        <location evidence="7">Bacterial flagellum basal body</location>
    </subcellularLocation>
</comment>
<dbReference type="HAMAP" id="MF_00415">
    <property type="entry name" value="FlgH"/>
    <property type="match status" value="1"/>
</dbReference>
<dbReference type="PANTHER" id="PTHR34933">
    <property type="entry name" value="FLAGELLAR L-RING PROTEIN"/>
    <property type="match status" value="1"/>
</dbReference>
<dbReference type="Pfam" id="PF02107">
    <property type="entry name" value="FlgH"/>
    <property type="match status" value="1"/>
</dbReference>
<evidence type="ECO:0000256" key="2">
    <source>
        <dbReference type="ARBA" id="ARBA00006929"/>
    </source>
</evidence>
<dbReference type="InterPro" id="IPR000527">
    <property type="entry name" value="Flag_Lring"/>
</dbReference>
<protein>
    <recommendedName>
        <fullName evidence="7">Flagellar L-ring protein</fullName>
    </recommendedName>
    <alternativeName>
        <fullName evidence="7">Basal body L-ring protein</fullName>
    </alternativeName>
</protein>
<dbReference type="EMBL" id="CP073910">
    <property type="protein sequence ID" value="QUT08424.1"/>
    <property type="molecule type" value="Genomic_DNA"/>
</dbReference>
<reference evidence="10" key="1">
    <citation type="submission" date="2021-04" db="EMBL/GenBank/DDBJ databases">
        <title>Isolation of p-tert-butylphenol degrading bacteria Sphingobium phenoxybenzoativorans Tas13 from active sludge.</title>
        <authorList>
            <person name="Li Y."/>
        </authorList>
    </citation>
    <scope>NUCLEOTIDE SEQUENCE</scope>
    <source>
        <strain evidence="10">Tas13</strain>
    </source>
</reference>
<keyword evidence="4 7" id="KW-0472">Membrane</keyword>
<dbReference type="GO" id="GO:0009279">
    <property type="term" value="C:cell outer membrane"/>
    <property type="evidence" value="ECO:0007669"/>
    <property type="project" value="UniProtKB-SubCell"/>
</dbReference>
<evidence type="ECO:0000256" key="1">
    <source>
        <dbReference type="ARBA" id="ARBA00002591"/>
    </source>
</evidence>
<dbReference type="KEGG" id="spph:KFK14_23410"/>
<comment type="subunit">
    <text evidence="7">The basal body constitutes a major portion of the flagellar organelle and consists of four rings (L,P,S, and M) mounted on a central rod.</text>
</comment>
<dbReference type="GO" id="GO:0071973">
    <property type="term" value="P:bacterial-type flagellum-dependent cell motility"/>
    <property type="evidence" value="ECO:0007669"/>
    <property type="project" value="InterPro"/>
</dbReference>
<feature type="signal peptide" evidence="9">
    <location>
        <begin position="1"/>
        <end position="24"/>
    </location>
</feature>
<keyword evidence="3 9" id="KW-0732">Signal</keyword>
<dbReference type="GO" id="GO:0009427">
    <property type="term" value="C:bacterial-type flagellum basal body, distal rod, L ring"/>
    <property type="evidence" value="ECO:0007669"/>
    <property type="project" value="InterPro"/>
</dbReference>
<evidence type="ECO:0000256" key="6">
    <source>
        <dbReference type="ARBA" id="ARBA00023237"/>
    </source>
</evidence>
<evidence type="ECO:0000313" key="11">
    <source>
        <dbReference type="Proteomes" id="UP000681425"/>
    </source>
</evidence>
<accession>A0A975Q3Z4</accession>